<evidence type="ECO:0000256" key="3">
    <source>
        <dbReference type="ARBA" id="ARBA00022475"/>
    </source>
</evidence>
<evidence type="ECO:0000256" key="5">
    <source>
        <dbReference type="ARBA" id="ARBA00022989"/>
    </source>
</evidence>
<feature type="transmembrane region" description="Helical" evidence="7">
    <location>
        <begin position="289"/>
        <end position="306"/>
    </location>
</feature>
<dbReference type="PANTHER" id="PTHR30250">
    <property type="entry name" value="PST FAMILY PREDICTED COLANIC ACID TRANSPORTER"/>
    <property type="match status" value="1"/>
</dbReference>
<feature type="transmembrane region" description="Helical" evidence="7">
    <location>
        <begin position="173"/>
        <end position="192"/>
    </location>
</feature>
<feature type="transmembrane region" description="Helical" evidence="7">
    <location>
        <begin position="79"/>
        <end position="101"/>
    </location>
</feature>
<dbReference type="RefSeq" id="WP_425345134.1">
    <property type="nucleotide sequence ID" value="NZ_JBGUBD010000004.1"/>
</dbReference>
<evidence type="ECO:0000256" key="4">
    <source>
        <dbReference type="ARBA" id="ARBA00022692"/>
    </source>
</evidence>
<sequence>MIDRSAILRSATLLSSGQVIGHGCSFVRNIILARLLGPEHMGVAATFAISVALFSMITELSAGKLLVQARDGEAPRFQATVHLVNLIKGVLNGLLIFLMAWPLTRLFGVPEALWAFQCLAFVPLIQSLKHYDVVRLHRGMRFGPSVRLGIASQVIVLAVAWPMAAWLGDYSAVLWLVLLEVSLATVGSHLLAERPYRLACDREYIKRVLGFGWPLMLNGMLMFGTFQGDRVIVGTFYDMADLGVYSVAFALTLVPTLTLARINGSLVLPAMSRAQDDPRQFYRRYRQSVAALAVIGGTLAAGFILFGEQAMLWLYGPEYAVAGAFIGWLGAMQAVRVLREAPSQAALARGETINALLANIARSIGLLLALGVASQQMPLMWLAVAGLIGELLAFNMAMYRLWKRHAMPFSMTLGPAMPVLVLTLSAAAVVWFTPTEVRGWATGIAAAVMVLLVLAYVLVRFGFLPRSRPPIASVQLSEKPE</sequence>
<organism evidence="8 9">
    <name type="scientific">Natronomicrosphaera hydrolytica</name>
    <dbReference type="NCBI Taxonomy" id="3242702"/>
    <lineage>
        <taxon>Bacteria</taxon>
        <taxon>Pseudomonadati</taxon>
        <taxon>Planctomycetota</taxon>
        <taxon>Phycisphaerae</taxon>
        <taxon>Phycisphaerales</taxon>
        <taxon>Phycisphaeraceae</taxon>
        <taxon>Natronomicrosphaera</taxon>
    </lineage>
</organism>
<keyword evidence="6 7" id="KW-0472">Membrane</keyword>
<comment type="caution">
    <text evidence="8">The sequence shown here is derived from an EMBL/GenBank/DDBJ whole genome shotgun (WGS) entry which is preliminary data.</text>
</comment>
<comment type="similarity">
    <text evidence="2">Belongs to the polysaccharide synthase family.</text>
</comment>
<keyword evidence="9" id="KW-1185">Reference proteome</keyword>
<evidence type="ECO:0000256" key="7">
    <source>
        <dbReference type="SAM" id="Phobius"/>
    </source>
</evidence>
<evidence type="ECO:0000313" key="8">
    <source>
        <dbReference type="EMBL" id="MFA9478210.1"/>
    </source>
</evidence>
<evidence type="ECO:0000256" key="2">
    <source>
        <dbReference type="ARBA" id="ARBA00007430"/>
    </source>
</evidence>
<feature type="transmembrane region" description="Helical" evidence="7">
    <location>
        <begin position="439"/>
        <end position="459"/>
    </location>
</feature>
<keyword evidence="4 7" id="KW-0812">Transmembrane</keyword>
<dbReference type="PANTHER" id="PTHR30250:SF10">
    <property type="entry name" value="LIPOPOLYSACCHARIDE BIOSYNTHESIS PROTEIN WZXC"/>
    <property type="match status" value="1"/>
</dbReference>
<keyword evidence="3" id="KW-1003">Cell membrane</keyword>
<feature type="transmembrane region" description="Helical" evidence="7">
    <location>
        <begin position="45"/>
        <end position="67"/>
    </location>
</feature>
<evidence type="ECO:0000313" key="9">
    <source>
        <dbReference type="Proteomes" id="UP001575105"/>
    </source>
</evidence>
<proteinExistence type="inferred from homology"/>
<feature type="transmembrane region" description="Helical" evidence="7">
    <location>
        <begin position="107"/>
        <end position="125"/>
    </location>
</feature>
<protein>
    <submittedName>
        <fullName evidence="8">Oligosaccharide flippase family protein</fullName>
    </submittedName>
</protein>
<dbReference type="InterPro" id="IPR050833">
    <property type="entry name" value="Poly_Biosynth_Transport"/>
</dbReference>
<dbReference type="EMBL" id="JBGUBD010000004">
    <property type="protein sequence ID" value="MFA9478210.1"/>
    <property type="molecule type" value="Genomic_DNA"/>
</dbReference>
<name>A0ABV4U4W6_9BACT</name>
<evidence type="ECO:0000256" key="6">
    <source>
        <dbReference type="ARBA" id="ARBA00023136"/>
    </source>
</evidence>
<dbReference type="Pfam" id="PF13440">
    <property type="entry name" value="Polysacc_synt_3"/>
    <property type="match status" value="1"/>
</dbReference>
<feature type="transmembrane region" description="Helical" evidence="7">
    <location>
        <begin position="413"/>
        <end position="433"/>
    </location>
</feature>
<feature type="transmembrane region" description="Helical" evidence="7">
    <location>
        <begin position="146"/>
        <end position="167"/>
    </location>
</feature>
<feature type="transmembrane region" description="Helical" evidence="7">
    <location>
        <begin position="244"/>
        <end position="268"/>
    </location>
</feature>
<accession>A0ABV4U4W6</accession>
<feature type="transmembrane region" description="Helical" evidence="7">
    <location>
        <begin position="379"/>
        <end position="401"/>
    </location>
</feature>
<gene>
    <name evidence="8" type="ORF">ACERK3_07860</name>
</gene>
<keyword evidence="5 7" id="KW-1133">Transmembrane helix</keyword>
<feature type="transmembrane region" description="Helical" evidence="7">
    <location>
        <begin position="352"/>
        <end position="373"/>
    </location>
</feature>
<comment type="subcellular location">
    <subcellularLocation>
        <location evidence="1">Cell membrane</location>
        <topology evidence="1">Multi-pass membrane protein</topology>
    </subcellularLocation>
</comment>
<feature type="transmembrane region" description="Helical" evidence="7">
    <location>
        <begin position="312"/>
        <end position="331"/>
    </location>
</feature>
<feature type="transmembrane region" description="Helical" evidence="7">
    <location>
        <begin position="204"/>
        <end position="224"/>
    </location>
</feature>
<reference evidence="8 9" key="1">
    <citation type="submission" date="2024-08" db="EMBL/GenBank/DDBJ databases">
        <title>Whole-genome sequencing of halo(alkali)philic microorganisms from hypersaline lakes.</title>
        <authorList>
            <person name="Sorokin D.Y."/>
            <person name="Merkel A.Y."/>
            <person name="Messina E."/>
            <person name="Yakimov M."/>
        </authorList>
    </citation>
    <scope>NUCLEOTIDE SEQUENCE [LARGE SCALE GENOMIC DNA]</scope>
    <source>
        <strain evidence="8 9">AB-hyl4</strain>
    </source>
</reference>
<evidence type="ECO:0000256" key="1">
    <source>
        <dbReference type="ARBA" id="ARBA00004651"/>
    </source>
</evidence>
<dbReference type="Proteomes" id="UP001575105">
    <property type="component" value="Unassembled WGS sequence"/>
</dbReference>